<dbReference type="InterPro" id="IPR042532">
    <property type="entry name" value="EXOC3/Sec6_C"/>
</dbReference>
<name>A0A6G1SKV6_9ACAR</name>
<keyword evidence="4" id="KW-0175">Coiled coil</keyword>
<evidence type="ECO:0000256" key="4">
    <source>
        <dbReference type="SAM" id="Coils"/>
    </source>
</evidence>
<protein>
    <submittedName>
        <fullName evidence="5">Exocyst complex component 3</fullName>
    </submittedName>
</protein>
<comment type="similarity">
    <text evidence="1">Belongs to the SEC6 family.</text>
</comment>
<proteinExistence type="inferred from homology"/>
<dbReference type="Gene3D" id="1.10.357.70">
    <property type="entry name" value="Exocyst complex component Sec6, C-terminal domain"/>
    <property type="match status" value="1"/>
</dbReference>
<dbReference type="Pfam" id="PF06046">
    <property type="entry name" value="Sec6"/>
    <property type="match status" value="1"/>
</dbReference>
<reference evidence="5" key="1">
    <citation type="submission" date="2018-10" db="EMBL/GenBank/DDBJ databases">
        <title>Transcriptome assembly of Aceria tosichella (Wheat curl mite) Type 2.</title>
        <authorList>
            <person name="Scully E.D."/>
            <person name="Geib S.M."/>
            <person name="Palmer N.A."/>
            <person name="Gupta A.K."/>
            <person name="Sarath G."/>
            <person name="Tatineni S."/>
        </authorList>
    </citation>
    <scope>NUCLEOTIDE SEQUENCE</scope>
    <source>
        <strain evidence="5">LincolnNE</strain>
    </source>
</reference>
<accession>A0A6G1SKV6</accession>
<dbReference type="Gene3D" id="1.10.357.50">
    <property type="match status" value="1"/>
</dbReference>
<evidence type="ECO:0000256" key="1">
    <source>
        <dbReference type="ARBA" id="ARBA00009447"/>
    </source>
</evidence>
<gene>
    <name evidence="5" type="primary">sec6_1</name>
    <name evidence="5" type="ORF">g.10195</name>
</gene>
<feature type="coiled-coil region" evidence="4">
    <location>
        <begin position="36"/>
        <end position="73"/>
    </location>
</feature>
<dbReference type="InterPro" id="IPR010326">
    <property type="entry name" value="EXOC3/Sec6"/>
</dbReference>
<sequence>MDHQDDILIARVKKAINQGNTGQLRDQVQQNLIKLRKVYAEQLNSAKSSIKEMEKAIEELREVKQSLEAVEKATRDVSMLAANLKPIRDESSRHSQLTTTRENFKHIFDVPQNVATTRQFINEGKLLMAHQHLSELDKSRHALLYELHKNSSSNPNDKITLKQYFSDVDKLSDELGRQIWLIVRRTLNVVRRDPSTIVSALRIIEREERADEMTMKKFEATGFMSPGRPKQWRKRVFDILEEAVAERISGNQFEERSENKHWLVRHLEVTRMMMLEDLRVVKVACVQCFPPSYNIANLMLKLYHKCLRSHLLDLSHHLDGNEYVHLLNWVQAYPGKDLLSHPQLNIDVEEEGLDPLLPESNKQELTDRYFATIEKNYREWMSNTINREERDWSSSEPPEMDNDGHYHTTTPVFIFQMIDQHLRVAETVNQTLEDRILALSMDQLIIFAQQYKETIEKYCKIHFSDRGRYKFFTPYMVAITNNCSRIEQLFLNMEKSRPSAVNAFKALRDEALEKLLKELFLDVGKEINQIGSQDWMDGKVSCVENICLTLDDYYEDYKHLRKENRKLLYMKLAHRMARDYTRALLMKKTNLGNQRQRQMFCDKFIREGKILEDRINPEHNLKFDRSPFQPLEDIKEFLQLRDPDLLTLEVQNLKLRYPDMNEHHLSALLSMSDIIPRRECLKEAKRMLEAGGAPTDQEQQVKTVFSEIQLPT</sequence>
<dbReference type="PANTHER" id="PTHR21292:SF1">
    <property type="entry name" value="EXOCYST COMPLEX COMPONENT 3"/>
    <property type="match status" value="1"/>
</dbReference>
<keyword evidence="3" id="KW-0268">Exocytosis</keyword>
<evidence type="ECO:0000313" key="5">
    <source>
        <dbReference type="EMBL" id="MDE50540.1"/>
    </source>
</evidence>
<dbReference type="AlphaFoldDB" id="A0A6G1SKV6"/>
<dbReference type="EMBL" id="GGYP01005769">
    <property type="protein sequence ID" value="MDE50540.1"/>
    <property type="molecule type" value="Transcribed_RNA"/>
</dbReference>
<keyword evidence="2" id="KW-0813">Transport</keyword>
<organism evidence="5">
    <name type="scientific">Aceria tosichella</name>
    <name type="common">wheat curl mite</name>
    <dbReference type="NCBI Taxonomy" id="561515"/>
    <lineage>
        <taxon>Eukaryota</taxon>
        <taxon>Metazoa</taxon>
        <taxon>Ecdysozoa</taxon>
        <taxon>Arthropoda</taxon>
        <taxon>Chelicerata</taxon>
        <taxon>Arachnida</taxon>
        <taxon>Acari</taxon>
        <taxon>Acariformes</taxon>
        <taxon>Trombidiformes</taxon>
        <taxon>Prostigmata</taxon>
        <taxon>Eupodina</taxon>
        <taxon>Eriophyoidea</taxon>
        <taxon>Eriophyidae</taxon>
        <taxon>Eriophyinae</taxon>
        <taxon>Aceriini</taxon>
        <taxon>Aceria</taxon>
    </lineage>
</organism>
<dbReference type="PANTHER" id="PTHR21292">
    <property type="entry name" value="EXOCYST COMPLEX COMPONENT SEC6-RELATED"/>
    <property type="match status" value="1"/>
</dbReference>
<dbReference type="GO" id="GO:0051601">
    <property type="term" value="P:exocyst localization"/>
    <property type="evidence" value="ECO:0007669"/>
    <property type="project" value="TreeGrafter"/>
</dbReference>
<dbReference type="GO" id="GO:0000149">
    <property type="term" value="F:SNARE binding"/>
    <property type="evidence" value="ECO:0007669"/>
    <property type="project" value="TreeGrafter"/>
</dbReference>
<evidence type="ECO:0000256" key="2">
    <source>
        <dbReference type="ARBA" id="ARBA00022448"/>
    </source>
</evidence>
<dbReference type="GO" id="GO:0000145">
    <property type="term" value="C:exocyst"/>
    <property type="evidence" value="ECO:0007669"/>
    <property type="project" value="InterPro"/>
</dbReference>
<dbReference type="GO" id="GO:0006887">
    <property type="term" value="P:exocytosis"/>
    <property type="evidence" value="ECO:0007669"/>
    <property type="project" value="UniProtKB-KW"/>
</dbReference>
<evidence type="ECO:0000256" key="3">
    <source>
        <dbReference type="ARBA" id="ARBA00022483"/>
    </source>
</evidence>